<evidence type="ECO:0000256" key="9">
    <source>
        <dbReference type="ARBA" id="ARBA00029986"/>
    </source>
</evidence>
<dbReference type="InterPro" id="IPR037041">
    <property type="entry name" value="Trigger_fac_C_sf"/>
</dbReference>
<keyword evidence="7" id="KW-0143">Chaperone</keyword>
<dbReference type="Pfam" id="PF05698">
    <property type="entry name" value="Trigger_C"/>
    <property type="match status" value="1"/>
</dbReference>
<comment type="similarity">
    <text evidence="3">Belongs to the FKBP-type PPIase family. Tig subfamily.</text>
</comment>
<keyword evidence="8" id="KW-0413">Isomerase</keyword>
<evidence type="ECO:0000256" key="4">
    <source>
        <dbReference type="ARBA" id="ARBA00013194"/>
    </source>
</evidence>
<dbReference type="InterPro" id="IPR008881">
    <property type="entry name" value="Trigger_fac_ribosome-bd_bac"/>
</dbReference>
<evidence type="ECO:0000256" key="10">
    <source>
        <dbReference type="SAM" id="Coils"/>
    </source>
</evidence>
<dbReference type="Gene3D" id="3.30.70.1050">
    <property type="entry name" value="Trigger factor ribosome-binding domain"/>
    <property type="match status" value="1"/>
</dbReference>
<reference evidence="13 14" key="1">
    <citation type="journal article" date="2016" name="Nat. Commun.">
        <title>Thousands of microbial genomes shed light on interconnected biogeochemical processes in an aquifer system.</title>
        <authorList>
            <person name="Anantharaman K."/>
            <person name="Brown C.T."/>
            <person name="Hug L.A."/>
            <person name="Sharon I."/>
            <person name="Castelle C.J."/>
            <person name="Probst A.J."/>
            <person name="Thomas B.C."/>
            <person name="Singh A."/>
            <person name="Wilkins M.J."/>
            <person name="Karaoz U."/>
            <person name="Brodie E.L."/>
            <person name="Williams K.H."/>
            <person name="Hubbard S.S."/>
            <person name="Banfield J.F."/>
        </authorList>
    </citation>
    <scope>NUCLEOTIDE SEQUENCE [LARGE SCALE GENOMIC DNA]</scope>
</reference>
<keyword evidence="6" id="KW-0697">Rotamase</keyword>
<comment type="subcellular location">
    <subcellularLocation>
        <location evidence="2">Cytoplasm</location>
    </subcellularLocation>
</comment>
<dbReference type="GO" id="GO:0005737">
    <property type="term" value="C:cytoplasm"/>
    <property type="evidence" value="ECO:0007669"/>
    <property type="project" value="UniProtKB-SubCell"/>
</dbReference>
<dbReference type="Pfam" id="PF05697">
    <property type="entry name" value="Trigger_N"/>
    <property type="match status" value="1"/>
</dbReference>
<dbReference type="PANTHER" id="PTHR30560:SF3">
    <property type="entry name" value="TRIGGER FACTOR-LIKE PROTEIN TIG, CHLOROPLASTIC"/>
    <property type="match status" value="1"/>
</dbReference>
<evidence type="ECO:0000256" key="1">
    <source>
        <dbReference type="ARBA" id="ARBA00000971"/>
    </source>
</evidence>
<comment type="caution">
    <text evidence="13">The sequence shown here is derived from an EMBL/GenBank/DDBJ whole genome shotgun (WGS) entry which is preliminary data.</text>
</comment>
<keyword evidence="10" id="KW-0175">Coiled coil</keyword>
<dbReference type="InterPro" id="IPR005215">
    <property type="entry name" value="Trig_fac"/>
</dbReference>
<evidence type="ECO:0000256" key="5">
    <source>
        <dbReference type="ARBA" id="ARBA00016902"/>
    </source>
</evidence>
<feature type="domain" description="Trigger factor C-terminal" evidence="12">
    <location>
        <begin position="144"/>
        <end position="261"/>
    </location>
</feature>
<accession>A0A1F7GD88</accession>
<dbReference type="EMBL" id="MFZF01000010">
    <property type="protein sequence ID" value="OGK16827.1"/>
    <property type="molecule type" value="Genomic_DNA"/>
</dbReference>
<evidence type="ECO:0000259" key="12">
    <source>
        <dbReference type="Pfam" id="PF05698"/>
    </source>
</evidence>
<evidence type="ECO:0000256" key="6">
    <source>
        <dbReference type="ARBA" id="ARBA00023110"/>
    </source>
</evidence>
<evidence type="ECO:0000256" key="3">
    <source>
        <dbReference type="ARBA" id="ARBA00005464"/>
    </source>
</evidence>
<dbReference type="AlphaFoldDB" id="A0A1F7GD88"/>
<dbReference type="GO" id="GO:0051083">
    <property type="term" value="P:'de novo' cotranslational protein folding"/>
    <property type="evidence" value="ECO:0007669"/>
    <property type="project" value="TreeGrafter"/>
</dbReference>
<evidence type="ECO:0000313" key="13">
    <source>
        <dbReference type="EMBL" id="OGK16827.1"/>
    </source>
</evidence>
<evidence type="ECO:0000259" key="11">
    <source>
        <dbReference type="Pfam" id="PF05697"/>
    </source>
</evidence>
<comment type="catalytic activity">
    <reaction evidence="1">
        <text>[protein]-peptidylproline (omega=180) = [protein]-peptidylproline (omega=0)</text>
        <dbReference type="Rhea" id="RHEA:16237"/>
        <dbReference type="Rhea" id="RHEA-COMP:10747"/>
        <dbReference type="Rhea" id="RHEA-COMP:10748"/>
        <dbReference type="ChEBI" id="CHEBI:83833"/>
        <dbReference type="ChEBI" id="CHEBI:83834"/>
        <dbReference type="EC" id="5.2.1.8"/>
    </reaction>
</comment>
<dbReference type="GO" id="GO:0044183">
    <property type="term" value="F:protein folding chaperone"/>
    <property type="evidence" value="ECO:0007669"/>
    <property type="project" value="TreeGrafter"/>
</dbReference>
<dbReference type="EC" id="5.2.1.8" evidence="4"/>
<dbReference type="PANTHER" id="PTHR30560">
    <property type="entry name" value="TRIGGER FACTOR CHAPERONE AND PEPTIDYL-PROLYL CIS/TRANS ISOMERASE"/>
    <property type="match status" value="1"/>
</dbReference>
<name>A0A1F7GD88_9BACT</name>
<feature type="domain" description="Trigger factor ribosome-binding bacterial" evidence="11">
    <location>
        <begin position="2"/>
        <end position="136"/>
    </location>
</feature>
<dbReference type="SUPFAM" id="SSF109998">
    <property type="entry name" value="Triger factor/SurA peptide-binding domain-like"/>
    <property type="match status" value="1"/>
</dbReference>
<dbReference type="InterPro" id="IPR008880">
    <property type="entry name" value="Trigger_fac_C"/>
</dbReference>
<sequence>MNHIKKDLGKNAHEFVVTLSKEDIAKQYEVELEKALQTVVVEGFRAGKAPKNLAEKHADKEKVYEAVINSLLPRIVSDIVKKENLKPIVNPQIKLNSAKEGEDWSISLLIAEKPTIKLPDYKKIVKDLKDEAKKSDIWVPGKEKQEDEKKKEEQKSKLLNETLNKLLTESTVDVADFIIEGEVNRRLSALIDDVRKLGLTLDSYLQSKGLTNEQLRAQTQKEIEETYKLEMILDELANAENITVTKEDTQTFLKSFTDEAKRKDVENNLYYYTIILRRQKLIDFLTAI</sequence>
<gene>
    <name evidence="13" type="ORF">A2690_03570</name>
</gene>
<dbReference type="GO" id="GO:0043022">
    <property type="term" value="F:ribosome binding"/>
    <property type="evidence" value="ECO:0007669"/>
    <property type="project" value="TreeGrafter"/>
</dbReference>
<dbReference type="GO" id="GO:0043335">
    <property type="term" value="P:protein unfolding"/>
    <property type="evidence" value="ECO:0007669"/>
    <property type="project" value="TreeGrafter"/>
</dbReference>
<evidence type="ECO:0000256" key="7">
    <source>
        <dbReference type="ARBA" id="ARBA00023186"/>
    </source>
</evidence>
<proteinExistence type="inferred from homology"/>
<dbReference type="Proteomes" id="UP000178372">
    <property type="component" value="Unassembled WGS sequence"/>
</dbReference>
<protein>
    <recommendedName>
        <fullName evidence="5">Trigger factor</fullName>
        <ecNumber evidence="4">5.2.1.8</ecNumber>
    </recommendedName>
    <alternativeName>
        <fullName evidence="9">PPIase</fullName>
    </alternativeName>
</protein>
<dbReference type="InterPro" id="IPR027304">
    <property type="entry name" value="Trigger_fact/SurA_dom_sf"/>
</dbReference>
<dbReference type="Gene3D" id="1.10.3120.10">
    <property type="entry name" value="Trigger factor, C-terminal domain"/>
    <property type="match status" value="1"/>
</dbReference>
<evidence type="ECO:0000256" key="8">
    <source>
        <dbReference type="ARBA" id="ARBA00023235"/>
    </source>
</evidence>
<feature type="coiled-coil region" evidence="10">
    <location>
        <begin position="142"/>
        <end position="169"/>
    </location>
</feature>
<dbReference type="SUPFAM" id="SSF102735">
    <property type="entry name" value="Trigger factor ribosome-binding domain"/>
    <property type="match status" value="1"/>
</dbReference>
<dbReference type="GO" id="GO:0003755">
    <property type="term" value="F:peptidyl-prolyl cis-trans isomerase activity"/>
    <property type="evidence" value="ECO:0007669"/>
    <property type="project" value="UniProtKB-KW"/>
</dbReference>
<dbReference type="GO" id="GO:0015031">
    <property type="term" value="P:protein transport"/>
    <property type="evidence" value="ECO:0007669"/>
    <property type="project" value="InterPro"/>
</dbReference>
<evidence type="ECO:0000256" key="2">
    <source>
        <dbReference type="ARBA" id="ARBA00004496"/>
    </source>
</evidence>
<organism evidence="13 14">
    <name type="scientific">Candidatus Roizmanbacteria bacterium RIFCSPHIGHO2_01_FULL_39_12b</name>
    <dbReference type="NCBI Taxonomy" id="1802030"/>
    <lineage>
        <taxon>Bacteria</taxon>
        <taxon>Candidatus Roizmaniibacteriota</taxon>
    </lineage>
</organism>
<evidence type="ECO:0000313" key="14">
    <source>
        <dbReference type="Proteomes" id="UP000178372"/>
    </source>
</evidence>
<dbReference type="InterPro" id="IPR036611">
    <property type="entry name" value="Trigger_fac_ribosome-bd_sf"/>
</dbReference>